<comment type="caution">
    <text evidence="2">The sequence shown here is derived from an EMBL/GenBank/DDBJ whole genome shotgun (WGS) entry which is preliminary data.</text>
</comment>
<evidence type="ECO:0000313" key="3">
    <source>
        <dbReference type="Proteomes" id="UP000614058"/>
    </source>
</evidence>
<dbReference type="EMBL" id="JAEHNZ010000002">
    <property type="protein sequence ID" value="MBK0396413.1"/>
    <property type="molecule type" value="Genomic_DNA"/>
</dbReference>
<sequence>MENADFTRIAPARQGSLKTAGRNEAQTGAAGFGAAQTGKLGQTKGSLKPCIPRFQAAFA</sequence>
<organism evidence="2 3">
    <name type="scientific">Kingella bonacorsii</name>
    <dbReference type="NCBI Taxonomy" id="2796361"/>
    <lineage>
        <taxon>Bacteria</taxon>
        <taxon>Pseudomonadati</taxon>
        <taxon>Pseudomonadota</taxon>
        <taxon>Betaproteobacteria</taxon>
        <taxon>Neisseriales</taxon>
        <taxon>Neisseriaceae</taxon>
        <taxon>Kingella</taxon>
    </lineage>
</organism>
<evidence type="ECO:0000313" key="2">
    <source>
        <dbReference type="EMBL" id="MBK0396413.1"/>
    </source>
</evidence>
<feature type="region of interest" description="Disordered" evidence="1">
    <location>
        <begin position="1"/>
        <end position="46"/>
    </location>
</feature>
<accession>A0ABS1BT49</accession>
<reference evidence="2 3" key="1">
    <citation type="journal article" date="2021" name="Pathogens">
        <title>Isolation and Characterization of Kingella bonacorsii sp. nov., A Novel Kingella Species Detected in a Stable Periodontitis Subject.</title>
        <authorList>
            <person name="Antezack A."/>
            <person name="Boxberger M."/>
            <person name="Rolland C."/>
            <person name="Monnet-Corti V."/>
            <person name="La Scola B."/>
        </authorList>
    </citation>
    <scope>NUCLEOTIDE SEQUENCE [LARGE SCALE GENOMIC DNA]</scope>
    <source>
        <strain evidence="2 3">Marseille-Q4569</strain>
    </source>
</reference>
<keyword evidence="3" id="KW-1185">Reference proteome</keyword>
<evidence type="ECO:0000256" key="1">
    <source>
        <dbReference type="SAM" id="MobiDB-lite"/>
    </source>
</evidence>
<protein>
    <submittedName>
        <fullName evidence="2">Uncharacterized protein</fullName>
    </submittedName>
</protein>
<feature type="compositionally biased region" description="Low complexity" evidence="1">
    <location>
        <begin position="25"/>
        <end position="38"/>
    </location>
</feature>
<gene>
    <name evidence="2" type="ORF">JDW22_07450</name>
</gene>
<dbReference type="GeneID" id="84907781"/>
<proteinExistence type="predicted"/>
<dbReference type="RefSeq" id="WP_003798353.1">
    <property type="nucleotide sequence ID" value="NZ_JAEHNZ010000002.1"/>
</dbReference>
<name>A0ABS1BT49_9NEIS</name>
<dbReference type="Proteomes" id="UP000614058">
    <property type="component" value="Unassembled WGS sequence"/>
</dbReference>